<protein>
    <submittedName>
        <fullName evidence="9">Uncharacterized protein LOC100180658</fullName>
    </submittedName>
</protein>
<dbReference type="InterPro" id="IPR008253">
    <property type="entry name" value="Marvel"/>
</dbReference>
<feature type="transmembrane region" description="Helical" evidence="7">
    <location>
        <begin position="105"/>
        <end position="128"/>
    </location>
</feature>
<keyword evidence="3 7" id="KW-1133">Transmembrane helix</keyword>
<evidence type="ECO:0000256" key="2">
    <source>
        <dbReference type="ARBA" id="ARBA00022692"/>
    </source>
</evidence>
<dbReference type="PANTHER" id="PTHR22776">
    <property type="entry name" value="MARVEL-CONTAINING POTENTIAL LIPID RAFT-ASSOCIATED PROTEIN"/>
    <property type="match status" value="1"/>
</dbReference>
<evidence type="ECO:0000313" key="9">
    <source>
        <dbReference type="EMBL" id="CAB3262587.1"/>
    </source>
</evidence>
<evidence type="ECO:0000256" key="1">
    <source>
        <dbReference type="ARBA" id="ARBA00004141"/>
    </source>
</evidence>
<feature type="transmembrane region" description="Helical" evidence="7">
    <location>
        <begin position="41"/>
        <end position="60"/>
    </location>
</feature>
<dbReference type="InterPro" id="IPR050578">
    <property type="entry name" value="MARVEL-CKLF_proteins"/>
</dbReference>
<feature type="region of interest" description="Disordered" evidence="6">
    <location>
        <begin position="1"/>
        <end position="23"/>
    </location>
</feature>
<feature type="transmembrane region" description="Helical" evidence="7">
    <location>
        <begin position="72"/>
        <end position="93"/>
    </location>
</feature>
<feature type="compositionally biased region" description="Basic residues" evidence="6">
    <location>
        <begin position="328"/>
        <end position="338"/>
    </location>
</feature>
<keyword evidence="2 5" id="KW-0812">Transmembrane</keyword>
<dbReference type="GO" id="GO:0016020">
    <property type="term" value="C:membrane"/>
    <property type="evidence" value="ECO:0007669"/>
    <property type="project" value="UniProtKB-SubCell"/>
</dbReference>
<dbReference type="PROSITE" id="PS51225">
    <property type="entry name" value="MARVEL"/>
    <property type="match status" value="1"/>
</dbReference>
<sequence>MNKPRVHYPQNDVYPPRRRRRNKGCSCDESYAKSLQGICKVIALVMGALTFIIVGASPYWRPIFVLEAVTWPFHVVMLVTILVWLATLTMYGLFLSGQHLEYPHVAWPTVELQFNVVATIFILFASILEASNVWRWDMSRGFGAGTIGLGGAGGTSSLSGYGYRPGMTFSQSLNFNSYCSRYPNDCTDYFSLLTGHNSYYGNHIFATILLFLLVICYLVSTYFAFRTWRVFKRDMYKNRDPNKPLPKPSAWERFRYRMSEVKMPTTSGVRDRMSKMLNRNDGEAVPSNDVEVGTYIPEKSAPLGDLDNESIEKKSHHASSVYSDGKSHRSHKSHHTDRRSRSSSGTRRHKDDYDSEYHGSSRESRSGRRSRHSGSESRSSNHKSHRSSDKKTSHHDDQVVALPDEKSSNSTSPVASVMV</sequence>
<proteinExistence type="evidence at transcript level"/>
<comment type="subcellular location">
    <subcellularLocation>
        <location evidence="1">Membrane</location>
        <topology evidence="1">Multi-pass membrane protein</topology>
    </subcellularLocation>
</comment>
<evidence type="ECO:0000256" key="5">
    <source>
        <dbReference type="PROSITE-ProRule" id="PRU00581"/>
    </source>
</evidence>
<evidence type="ECO:0000259" key="8">
    <source>
        <dbReference type="PROSITE" id="PS51225"/>
    </source>
</evidence>
<feature type="compositionally biased region" description="Polar residues" evidence="6">
    <location>
        <begin position="408"/>
        <end position="419"/>
    </location>
</feature>
<evidence type="ECO:0000256" key="4">
    <source>
        <dbReference type="ARBA" id="ARBA00023136"/>
    </source>
</evidence>
<keyword evidence="4 5" id="KW-0472">Membrane</keyword>
<accession>A0A6F9DGL7</accession>
<dbReference type="EMBL" id="LR786735">
    <property type="protein sequence ID" value="CAB3262587.1"/>
    <property type="molecule type" value="mRNA"/>
</dbReference>
<evidence type="ECO:0000256" key="3">
    <source>
        <dbReference type="ARBA" id="ARBA00022989"/>
    </source>
</evidence>
<feature type="compositionally biased region" description="Basic and acidic residues" evidence="6">
    <location>
        <begin position="349"/>
        <end position="366"/>
    </location>
</feature>
<dbReference type="PANTHER" id="PTHR22776:SF97">
    <property type="entry name" value="RE01453P"/>
    <property type="match status" value="1"/>
</dbReference>
<dbReference type="Pfam" id="PF01284">
    <property type="entry name" value="MARVEL"/>
    <property type="match status" value="1"/>
</dbReference>
<feature type="compositionally biased region" description="Basic and acidic residues" evidence="6">
    <location>
        <begin position="386"/>
        <end position="407"/>
    </location>
</feature>
<feature type="transmembrane region" description="Helical" evidence="7">
    <location>
        <begin position="204"/>
        <end position="225"/>
    </location>
</feature>
<organism evidence="9">
    <name type="scientific">Phallusia mammillata</name>
    <dbReference type="NCBI Taxonomy" id="59560"/>
    <lineage>
        <taxon>Eukaryota</taxon>
        <taxon>Metazoa</taxon>
        <taxon>Chordata</taxon>
        <taxon>Tunicata</taxon>
        <taxon>Ascidiacea</taxon>
        <taxon>Phlebobranchia</taxon>
        <taxon>Ascidiidae</taxon>
        <taxon>Phallusia</taxon>
    </lineage>
</organism>
<feature type="domain" description="MARVEL" evidence="8">
    <location>
        <begin position="31"/>
        <end position="229"/>
    </location>
</feature>
<evidence type="ECO:0000256" key="7">
    <source>
        <dbReference type="SAM" id="Phobius"/>
    </source>
</evidence>
<feature type="region of interest" description="Disordered" evidence="6">
    <location>
        <begin position="278"/>
        <end position="419"/>
    </location>
</feature>
<evidence type="ECO:0000256" key="6">
    <source>
        <dbReference type="SAM" id="MobiDB-lite"/>
    </source>
</evidence>
<dbReference type="AlphaFoldDB" id="A0A6F9DGL7"/>
<reference evidence="9" key="1">
    <citation type="submission" date="2020-04" db="EMBL/GenBank/DDBJ databases">
        <authorList>
            <person name="Neveu A P."/>
        </authorList>
    </citation>
    <scope>NUCLEOTIDE SEQUENCE</scope>
    <source>
        <tissue evidence="9">Whole embryo</tissue>
    </source>
</reference>
<name>A0A6F9DGL7_9ASCI</name>
<gene>
    <name evidence="9" type="primary">LOC100180658</name>
</gene>